<organism evidence="2 3">
    <name type="scientific">Homo sapiens</name>
    <name type="common">Human</name>
    <dbReference type="NCBI Taxonomy" id="9606"/>
    <lineage>
        <taxon>Eukaryota</taxon>
        <taxon>Metazoa</taxon>
        <taxon>Chordata</taxon>
        <taxon>Craniata</taxon>
        <taxon>Vertebrata</taxon>
        <taxon>Euteleostomi</taxon>
        <taxon>Mammalia</taxon>
        <taxon>Eutheria</taxon>
        <taxon>Euarchontoglires</taxon>
        <taxon>Primates</taxon>
        <taxon>Haplorrhini</taxon>
        <taxon>Catarrhini</taxon>
        <taxon>Hominidae</taxon>
        <taxon>Homo</taxon>
    </lineage>
</organism>
<evidence type="ECO:0000313" key="3">
    <source>
        <dbReference type="Proteomes" id="UP000005640"/>
    </source>
</evidence>
<dbReference type="GeneTree" id="ENSGT00950000183152"/>
<name>K7EJM7_HUMAN</name>
<accession>K7EJM7</accession>
<dbReference type="UCSC" id="uc060xhk.1">
    <property type="organism name" value="human"/>
</dbReference>
<sequence length="51" mass="5481">MAEYLASIFGTEKDKSGSAGTGTGAPGFTTSRHSARRCSQNCRRSMGRLKR</sequence>
<keyword evidence="3" id="KW-1185">Reference proteome</keyword>
<reference evidence="2" key="4">
    <citation type="submission" date="2025-08" db="UniProtKB">
        <authorList>
            <consortium name="Ensembl"/>
        </authorList>
    </citation>
    <scope>IDENTIFICATION</scope>
</reference>
<proteinExistence type="predicted"/>
<feature type="region of interest" description="Disordered" evidence="1">
    <location>
        <begin position="9"/>
        <end position="51"/>
    </location>
</feature>
<reference evidence="2 3" key="2">
    <citation type="journal article" date="2004" name="Nature">
        <title>The DNA sequence and biology of human chromosome 19.</title>
        <authorList>
            <person name="Grimwood J."/>
            <person name="Gordon L.A."/>
            <person name="Olsen A."/>
            <person name="Terry A."/>
            <person name="Schmutz J."/>
            <person name="Lamerdin J."/>
            <person name="Hellsten U."/>
            <person name="Goodstein D."/>
            <person name="Couronne O."/>
            <person name="Tran-Gyamfi M."/>
            <person name="Aerts A."/>
            <person name="Altherr M."/>
            <person name="Ashworth L."/>
            <person name="Bajorek E."/>
            <person name="Black S."/>
            <person name="Branscomb E."/>
            <person name="Caenepeel S."/>
            <person name="Carrano A."/>
            <person name="Caoile C."/>
            <person name="Chan Y.M."/>
            <person name="Christensen M."/>
            <person name="Cleland C.A."/>
            <person name="Copeland A."/>
            <person name="Dalin E."/>
            <person name="Dehal P."/>
            <person name="Denys M."/>
            <person name="Detter J.C."/>
            <person name="Escobar J."/>
            <person name="Flowers D."/>
            <person name="Fotopulos D."/>
            <person name="Garcia C."/>
            <person name="Georgescu A.M."/>
            <person name="Glavina T."/>
            <person name="Gomez M."/>
            <person name="Gonzales E."/>
            <person name="Groza M."/>
            <person name="Hammon N."/>
            <person name="Hawkins T."/>
            <person name="Haydu L."/>
            <person name="Ho I."/>
            <person name="Huang W."/>
            <person name="Israni S."/>
            <person name="Jett J."/>
            <person name="Kadner K."/>
            <person name="Kimball H."/>
            <person name="Kobayashi A."/>
            <person name="Larionov V."/>
            <person name="Leem S.H."/>
            <person name="Lopez F."/>
            <person name="Lou Y."/>
            <person name="Lowry S."/>
            <person name="Malfatti S."/>
            <person name="Martinez D."/>
            <person name="McCready P."/>
            <person name="Medina C."/>
            <person name="Morgan J."/>
            <person name="Nelson K."/>
            <person name="Nolan M."/>
            <person name="Ovcharenko I."/>
            <person name="Pitluck S."/>
            <person name="Pollard M."/>
            <person name="Popkie A.P."/>
            <person name="Predki P."/>
            <person name="Quan G."/>
            <person name="Ramirez L."/>
            <person name="Rash S."/>
            <person name="Retterer J."/>
            <person name="Rodriguez A."/>
            <person name="Rogers S."/>
            <person name="Salamov A."/>
            <person name="Salazar A."/>
            <person name="She X."/>
            <person name="Smith D."/>
            <person name="Slezak T."/>
            <person name="Solovyev V."/>
            <person name="Thayer N."/>
            <person name="Tice H."/>
            <person name="Tsai M."/>
            <person name="Ustaszewska A."/>
            <person name="Vo N."/>
            <person name="Wagner M."/>
            <person name="Wheeler J."/>
            <person name="Wu K."/>
            <person name="Xie G."/>
            <person name="Yang J."/>
            <person name="Dubchak I."/>
            <person name="Furey T.S."/>
            <person name="DeJong P."/>
            <person name="Dickson M."/>
            <person name="Gordon D."/>
            <person name="Eichler E.E."/>
            <person name="Pennacchio L.A."/>
            <person name="Richardson P."/>
            <person name="Stubbs L."/>
            <person name="Rokhsar D.S."/>
            <person name="Myers R.M."/>
            <person name="Rubin E.M."/>
            <person name="Lucas S.M."/>
        </authorList>
    </citation>
    <scope>NUCLEOTIDE SEQUENCE [LARGE SCALE GENOMIC DNA]</scope>
</reference>
<reference evidence="2" key="5">
    <citation type="submission" date="2025-09" db="UniProtKB">
        <authorList>
            <consortium name="Ensembl"/>
        </authorList>
    </citation>
    <scope>IDENTIFICATION</scope>
</reference>
<dbReference type="MassIVE" id="K7EJM7"/>
<protein>
    <submittedName>
        <fullName evidence="2">U2 small nuclear RNA auxiliary factor 1 like 4</fullName>
    </submittedName>
</protein>
<dbReference type="Bgee" id="ENSG00000161265">
    <property type="expression patterns" value="Expressed in left lobe of thyroid gland and 98 other cell types or tissues"/>
</dbReference>
<evidence type="ECO:0000313" key="2">
    <source>
        <dbReference type="Ensembl" id="ENSP00000465242.1"/>
    </source>
</evidence>
<reference evidence="2 3" key="1">
    <citation type="journal article" date="2001" name="Nature">
        <title>Initial sequencing and analysis of the human genome.</title>
        <authorList>
            <consortium name="International Human Genome Sequencing Consortium"/>
            <person name="Lander E.S."/>
            <person name="Linton L.M."/>
            <person name="Birren B."/>
            <person name="Nusbaum C."/>
            <person name="Zody M.C."/>
            <person name="Baldwin J."/>
            <person name="Devon K."/>
            <person name="Dewar K."/>
            <person name="Doyle M."/>
            <person name="FitzHugh W."/>
            <person name="Funke R."/>
            <person name="Gage D."/>
            <person name="Harris K."/>
            <person name="Heaford A."/>
            <person name="Howland J."/>
            <person name="Kann L."/>
            <person name="Lehoczky J."/>
            <person name="LeVine R."/>
            <person name="McEwan P."/>
            <person name="McKernan K."/>
            <person name="Meldrim J."/>
            <person name="Mesirov J.P."/>
            <person name="Miranda C."/>
            <person name="Morris W."/>
            <person name="Naylor J."/>
            <person name="Raymond C."/>
            <person name="Rosetti M."/>
            <person name="Santos R."/>
            <person name="Sheridan A."/>
            <person name="Sougnez C."/>
            <person name="Stange-Thomann N."/>
            <person name="Stojanovic N."/>
            <person name="Subramanian A."/>
            <person name="Wyman D."/>
            <person name="Rogers J."/>
            <person name="Sulston J."/>
            <person name="Ainscough R."/>
            <person name="Beck S."/>
            <person name="Bentley D."/>
            <person name="Burton J."/>
            <person name="Clee C."/>
            <person name="Carter N."/>
            <person name="Coulson A."/>
            <person name="Deadman R."/>
            <person name="Deloukas P."/>
            <person name="Dunham A."/>
            <person name="Dunham I."/>
            <person name="Durbin R."/>
            <person name="French L."/>
            <person name="Grafham D."/>
            <person name="Gregory S."/>
            <person name="Hubbard T."/>
            <person name="Humphray S."/>
            <person name="Hunt A."/>
            <person name="Jones M."/>
            <person name="Lloyd C."/>
            <person name="McMurray A."/>
            <person name="Matthews L."/>
            <person name="Mercer S."/>
            <person name="Milne S."/>
            <person name="Mullikin J.C."/>
            <person name="Mungall A."/>
            <person name="Plumb R."/>
            <person name="Ross M."/>
            <person name="Shownkeen R."/>
            <person name="Sims S."/>
            <person name="Waterston R.H."/>
            <person name="Wilson R.K."/>
            <person name="Hillier L.W."/>
            <person name="McPherson J.D."/>
            <person name="Marra M.A."/>
            <person name="Mardis E.R."/>
            <person name="Fulton L.A."/>
            <person name="Chinwalla A.T."/>
            <person name="Pepin K.H."/>
            <person name="Gish W.R."/>
            <person name="Chissoe S.L."/>
            <person name="Wendl M.C."/>
            <person name="Delehaunty K.D."/>
            <person name="Miner T.L."/>
            <person name="Delehaunty A."/>
            <person name="Kramer J.B."/>
            <person name="Cook L.L."/>
            <person name="Fulton R.S."/>
            <person name="Johnson D.L."/>
            <person name="Minx P.J."/>
            <person name="Clifton S.W."/>
            <person name="Hawkins T."/>
            <person name="Branscomb E."/>
            <person name="Predki P."/>
            <person name="Richardson P."/>
            <person name="Wenning S."/>
            <person name="Slezak T."/>
            <person name="Doggett N."/>
            <person name="Cheng J.F."/>
            <person name="Olsen A."/>
            <person name="Lucas S."/>
            <person name="Elkin C."/>
            <person name="Uberbacher E."/>
            <person name="Frazier M."/>
            <person name="Gibbs R.A."/>
            <person name="Muzny D.M."/>
            <person name="Scherer S.E."/>
            <person name="Bouck J.B."/>
            <person name="Sodergren E.J."/>
            <person name="Worley K.C."/>
            <person name="Rives C.M."/>
            <person name="Gorrell J.H."/>
            <person name="Metzker M.L."/>
            <person name="Naylor S.L."/>
            <person name="Kucherlapati R.S."/>
            <person name="Nelson D.L."/>
            <person name="Weinstock G.M."/>
            <person name="Sakaki Y."/>
            <person name="Fujiyama A."/>
            <person name="Hattori M."/>
            <person name="Yada T."/>
            <person name="Toyoda A."/>
            <person name="Itoh T."/>
            <person name="Kawagoe C."/>
            <person name="Watanabe H."/>
            <person name="Totoki Y."/>
            <person name="Taylor T."/>
            <person name="Weissenbach J."/>
            <person name="Heilig R."/>
            <person name="Saurin W."/>
            <person name="Artiguenave F."/>
            <person name="Brottier P."/>
            <person name="Bruls T."/>
            <person name="Pelletier E."/>
            <person name="Robert C."/>
            <person name="Wincker P."/>
            <person name="Smith D.R."/>
            <person name="Doucette-Stamm L."/>
            <person name="Rubenfield M."/>
            <person name="Weinstock K."/>
            <person name="Lee H.M."/>
            <person name="Dubois J."/>
            <person name="Rosenthal A."/>
            <person name="Platzer M."/>
            <person name="Nyakatura G."/>
            <person name="Taudien S."/>
            <person name="Rump A."/>
            <person name="Yang H."/>
            <person name="Yu J."/>
            <person name="Wang J."/>
            <person name="Huang G."/>
            <person name="Gu J."/>
            <person name="Hood L."/>
            <person name="Rowen L."/>
            <person name="Madan A."/>
            <person name="Qin S."/>
            <person name="Davis R.W."/>
            <person name="Federspiel N.A."/>
            <person name="Abola A.P."/>
            <person name="Proctor M.J."/>
            <person name="Myers R.M."/>
            <person name="Schmutz J."/>
            <person name="Dickson M."/>
            <person name="Grimwood J."/>
            <person name="Cox D.R."/>
            <person name="Olson M.V."/>
            <person name="Kaul R."/>
            <person name="Raymond C."/>
            <person name="Shimizu N."/>
            <person name="Kawasaki K."/>
            <person name="Minoshima S."/>
            <person name="Evans G.A."/>
            <person name="Athanasiou M."/>
            <person name="Schultz R."/>
            <person name="Roe B.A."/>
            <person name="Chen F."/>
            <person name="Pan H."/>
            <person name="Ramser J."/>
            <person name="Lehrach H."/>
            <person name="Reinhardt R."/>
            <person name="McCombie W.R."/>
            <person name="de la Bastide M."/>
            <person name="Dedhia N."/>
            <person name="Blocker H."/>
            <person name="Hornischer K."/>
            <person name="Nordsiek G."/>
            <person name="Agarwala R."/>
            <person name="Aravind L."/>
            <person name="Bailey J.A."/>
            <person name="Bateman A."/>
            <person name="Batzoglou S."/>
            <person name="Birney E."/>
            <person name="Bork P."/>
            <person name="Brown D.G."/>
            <person name="Burge C.B."/>
            <person name="Cerutti L."/>
            <person name="Chen H.C."/>
            <person name="Church D."/>
            <person name="Clamp M."/>
            <person name="Copley R.R."/>
            <person name="Doerks T."/>
            <person name="Eddy S.R."/>
            <person name="Eichler E.E."/>
            <person name="Furey T.S."/>
            <person name="Galagan J."/>
            <person name="Gilbert J.G."/>
            <person name="Harmon C."/>
            <person name="Hayashizaki Y."/>
            <person name="Haussler D."/>
            <person name="Hermjakob H."/>
            <person name="Hokamp K."/>
            <person name="Jang W."/>
            <person name="Johnson L.S."/>
            <person name="Jones T.A."/>
            <person name="Kasif S."/>
            <person name="Kaspryzk A."/>
            <person name="Kennedy S."/>
            <person name="Kent W.J."/>
            <person name="Kitts P."/>
            <person name="Koonin E.V."/>
            <person name="Korf I."/>
            <person name="Kulp D."/>
            <person name="Lancet D."/>
            <person name="Lowe T.M."/>
            <person name="McLysaght A."/>
            <person name="Mikkelsen T."/>
            <person name="Moran J.V."/>
            <person name="Mulder N."/>
            <person name="Pollara V.J."/>
            <person name="Ponting C.P."/>
            <person name="Schuler G."/>
            <person name="Schultz J."/>
            <person name="Slater G."/>
            <person name="Smit A.F."/>
            <person name="Stupka E."/>
            <person name="Szustakowski J."/>
            <person name="Thierry-Mieg D."/>
            <person name="Thierry-Mieg J."/>
            <person name="Wagner L."/>
            <person name="Wallis J."/>
            <person name="Wheeler R."/>
            <person name="Williams A."/>
            <person name="Wolf Y.I."/>
            <person name="Wolfe K.H."/>
            <person name="Yang S.P."/>
            <person name="Yeh R.F."/>
            <person name="Collins F."/>
            <person name="Guyer M.S."/>
            <person name="Peterson J."/>
            <person name="Felsenfeld A."/>
            <person name="Wetterstrand K.A."/>
            <person name="Patrinos A."/>
            <person name="Morgan M.J."/>
            <person name="de Jong P."/>
            <person name="Catanese J.J."/>
            <person name="Osoegawa K."/>
            <person name="Shizuya H."/>
            <person name="Choi S."/>
            <person name="Chen Y.J."/>
        </authorList>
    </citation>
    <scope>NUCLEOTIDE SEQUENCE [LARGE SCALE GENOMIC DNA]</scope>
</reference>
<dbReference type="Ensembl" id="ENST00000591057.5">
    <property type="protein sequence ID" value="ENSP00000465242.1"/>
    <property type="gene ID" value="ENSG00000161265.15"/>
</dbReference>
<dbReference type="HGNC" id="HGNC:23020">
    <property type="gene designation" value="U2AF1L4"/>
</dbReference>
<dbReference type="OpenTargets" id="ENSG00000161265"/>
<dbReference type="Proteomes" id="UP000005640">
    <property type="component" value="Chromosome 19"/>
</dbReference>
<dbReference type="VEuPathDB" id="HostDB:ENSG00000161265"/>
<reference evidence="2 3" key="3">
    <citation type="journal article" date="2004" name="Nature">
        <title>Finishing the euchromatic sequence of the human genome.</title>
        <authorList>
            <consortium name="International Human Genome Sequencing Consortium"/>
        </authorList>
    </citation>
    <scope>NUCLEOTIDE SEQUENCE [LARGE SCALE GENOMIC DNA]</scope>
</reference>
<dbReference type="OrthoDB" id="9485012at2759"/>
<dbReference type="ChiTaRS" id="U2AF1L4">
    <property type="organism name" value="human"/>
</dbReference>
<dbReference type="ExpressionAtlas" id="K7EJM7">
    <property type="expression patterns" value="baseline and differential"/>
</dbReference>
<dbReference type="EMBL" id="AD000671">
    <property type="status" value="NOT_ANNOTATED_CDS"/>
    <property type="molecule type" value="Genomic_DNA"/>
</dbReference>
<dbReference type="AlphaFoldDB" id="K7EJM7"/>
<gene>
    <name evidence="2" type="primary">U2AF1L4</name>
</gene>
<evidence type="ECO:0000256" key="1">
    <source>
        <dbReference type="SAM" id="MobiDB-lite"/>
    </source>
</evidence>
<dbReference type="HOGENOM" id="CLU_3105688_0_0_1"/>